<dbReference type="Proteomes" id="UP000634136">
    <property type="component" value="Unassembled WGS sequence"/>
</dbReference>
<keyword evidence="3" id="KW-1185">Reference proteome</keyword>
<sequence length="482" mass="52110">MSESMGTKVLDCKHSYQVWDRVIQIFGINTRARVHQFRTELRSLKKGDRSMGDYLLRMKSISDSLAAIGSEVSEHEQIQCMLEGLPPEYESFVTSMHVKSEPVTIWELEALLIAQEVRVEKATKVISTAQPSANVASTESKDKSNFGSKQNNSNQYNNRSFFNNNNNNNRGGGRSSFGRGRGRGRFPQNNTDTNNRPYTMCQVCGRTNHIASACYYRFDNSYQMTEQQYHQQVRQRSSGNMTAMIATPDSLSDSAWFPDSGATNHATPEYGNLMSNSEYTGSEQLHMGNGNRGSSSQSGGSPSTSSPISCFVSSLSDSYSTWHARLGHANASVVVDVLNQFPTTSSVSAIPPSLPSVSNAPNSSLNKTNSQVPDVTVIDTCAHNTHCVANTNSNGMCSVDNHKASGGNAGSTELSTSVSPQDSASAASDDAVSVPTPPTDPAASTHPMVTRSKAGVFKPKIFLAHTTPREIHSGFACQGKDG</sequence>
<feature type="compositionally biased region" description="Polar residues" evidence="1">
    <location>
        <begin position="273"/>
        <end position="283"/>
    </location>
</feature>
<dbReference type="PANTHER" id="PTHR47481:SF31">
    <property type="entry name" value="OS01G0873500 PROTEIN"/>
    <property type="match status" value="1"/>
</dbReference>
<comment type="caution">
    <text evidence="2">The sequence shown here is derived from an EMBL/GenBank/DDBJ whole genome shotgun (WGS) entry which is preliminary data.</text>
</comment>
<feature type="region of interest" description="Disordered" evidence="1">
    <location>
        <begin position="267"/>
        <end position="305"/>
    </location>
</feature>
<dbReference type="PANTHER" id="PTHR47481">
    <property type="match status" value="1"/>
</dbReference>
<accession>A0A834WP93</accession>
<feature type="compositionally biased region" description="Polar residues" evidence="1">
    <location>
        <begin position="355"/>
        <end position="370"/>
    </location>
</feature>
<protein>
    <submittedName>
        <fullName evidence="2">Retrovirus-related Pol polyprotein from transposon TNT 1-94</fullName>
    </submittedName>
</protein>
<feature type="compositionally biased region" description="Low complexity" evidence="1">
    <location>
        <begin position="417"/>
        <end position="434"/>
    </location>
</feature>
<feature type="region of interest" description="Disordered" evidence="1">
    <location>
        <begin position="346"/>
        <end position="370"/>
    </location>
</feature>
<proteinExistence type="predicted"/>
<dbReference type="EMBL" id="JAAIUW010000007">
    <property type="protein sequence ID" value="KAF7824434.1"/>
    <property type="molecule type" value="Genomic_DNA"/>
</dbReference>
<dbReference type="Pfam" id="PF14223">
    <property type="entry name" value="Retrotran_gag_2"/>
    <property type="match status" value="1"/>
</dbReference>
<dbReference type="AlphaFoldDB" id="A0A834WP93"/>
<feature type="region of interest" description="Disordered" evidence="1">
    <location>
        <begin position="130"/>
        <end position="196"/>
    </location>
</feature>
<name>A0A834WP93_9FABA</name>
<reference evidence="2" key="1">
    <citation type="submission" date="2020-09" db="EMBL/GenBank/DDBJ databases">
        <title>Genome-Enabled Discovery of Anthraquinone Biosynthesis in Senna tora.</title>
        <authorList>
            <person name="Kang S.-H."/>
            <person name="Pandey R.P."/>
            <person name="Lee C.-M."/>
            <person name="Sim J.-S."/>
            <person name="Jeong J.-T."/>
            <person name="Choi B.-S."/>
            <person name="Jung M."/>
            <person name="Ginzburg D."/>
            <person name="Zhao K."/>
            <person name="Won S.Y."/>
            <person name="Oh T.-J."/>
            <person name="Yu Y."/>
            <person name="Kim N.-H."/>
            <person name="Lee O.R."/>
            <person name="Lee T.-H."/>
            <person name="Bashyal P."/>
            <person name="Kim T.-S."/>
            <person name="Lee W.-H."/>
            <person name="Kawkins C."/>
            <person name="Kim C.-K."/>
            <person name="Kim J.S."/>
            <person name="Ahn B.O."/>
            <person name="Rhee S.Y."/>
            <person name="Sohng J.K."/>
        </authorList>
    </citation>
    <scope>NUCLEOTIDE SEQUENCE</scope>
    <source>
        <tissue evidence="2">Leaf</tissue>
    </source>
</reference>
<dbReference type="OrthoDB" id="1708549at2759"/>
<evidence type="ECO:0000256" key="1">
    <source>
        <dbReference type="SAM" id="MobiDB-lite"/>
    </source>
</evidence>
<gene>
    <name evidence="2" type="ORF">G2W53_022578</name>
</gene>
<feature type="compositionally biased region" description="Low complexity" evidence="1">
    <location>
        <begin position="150"/>
        <end position="169"/>
    </location>
</feature>
<evidence type="ECO:0000313" key="3">
    <source>
        <dbReference type="Proteomes" id="UP000634136"/>
    </source>
</evidence>
<feature type="region of interest" description="Disordered" evidence="1">
    <location>
        <begin position="405"/>
        <end position="451"/>
    </location>
</feature>
<feature type="compositionally biased region" description="Low complexity" evidence="1">
    <location>
        <begin position="288"/>
        <end position="305"/>
    </location>
</feature>
<organism evidence="2 3">
    <name type="scientific">Senna tora</name>
    <dbReference type="NCBI Taxonomy" id="362788"/>
    <lineage>
        <taxon>Eukaryota</taxon>
        <taxon>Viridiplantae</taxon>
        <taxon>Streptophyta</taxon>
        <taxon>Embryophyta</taxon>
        <taxon>Tracheophyta</taxon>
        <taxon>Spermatophyta</taxon>
        <taxon>Magnoliopsida</taxon>
        <taxon>eudicotyledons</taxon>
        <taxon>Gunneridae</taxon>
        <taxon>Pentapetalae</taxon>
        <taxon>rosids</taxon>
        <taxon>fabids</taxon>
        <taxon>Fabales</taxon>
        <taxon>Fabaceae</taxon>
        <taxon>Caesalpinioideae</taxon>
        <taxon>Cassia clade</taxon>
        <taxon>Senna</taxon>
    </lineage>
</organism>
<evidence type="ECO:0000313" key="2">
    <source>
        <dbReference type="EMBL" id="KAF7824434.1"/>
    </source>
</evidence>